<evidence type="ECO:0000256" key="1">
    <source>
        <dbReference type="SAM" id="SignalP"/>
    </source>
</evidence>
<dbReference type="AlphaFoldDB" id="A0A0D8XHK6"/>
<proteinExistence type="predicted"/>
<dbReference type="EMBL" id="KN716756">
    <property type="protein sequence ID" value="KJH41811.1"/>
    <property type="molecule type" value="Genomic_DNA"/>
</dbReference>
<sequence>MRLIIMFFIIFLFLHNCAVIVNSFNVPPTGLCYVGLNGDCMRCDCTKPLKCYRGTCR</sequence>
<reference evidence="3" key="2">
    <citation type="journal article" date="2016" name="Sci. Rep.">
        <title>Dictyocaulus viviparus genome, variome and transcriptome elucidate lungworm biology and support future intervention.</title>
        <authorList>
            <person name="McNulty S.N."/>
            <person name="Strube C."/>
            <person name="Rosa B.A."/>
            <person name="Martin J.C."/>
            <person name="Tyagi R."/>
            <person name="Choi Y.J."/>
            <person name="Wang Q."/>
            <person name="Hallsworth Pepin K."/>
            <person name="Zhang X."/>
            <person name="Ozersky P."/>
            <person name="Wilson R.K."/>
            <person name="Sternberg P.W."/>
            <person name="Gasser R.B."/>
            <person name="Mitreva M."/>
        </authorList>
    </citation>
    <scope>NUCLEOTIDE SEQUENCE [LARGE SCALE GENOMIC DNA]</scope>
    <source>
        <strain evidence="3">HannoverDv2000</strain>
    </source>
</reference>
<evidence type="ECO:0000313" key="3">
    <source>
        <dbReference type="Proteomes" id="UP000053766"/>
    </source>
</evidence>
<gene>
    <name evidence="2" type="ORF">DICVIV_12212</name>
</gene>
<accession>A0A0D8XHK6</accession>
<dbReference type="OrthoDB" id="5843789at2759"/>
<keyword evidence="3" id="KW-1185">Reference proteome</keyword>
<keyword evidence="1" id="KW-0732">Signal</keyword>
<reference evidence="2 3" key="1">
    <citation type="submission" date="2013-11" db="EMBL/GenBank/DDBJ databases">
        <title>Draft genome of the bovine lungworm Dictyocaulus viviparus.</title>
        <authorList>
            <person name="Mitreva M."/>
        </authorList>
    </citation>
    <scope>NUCLEOTIDE SEQUENCE [LARGE SCALE GENOMIC DNA]</scope>
    <source>
        <strain evidence="2 3">HannoverDv2000</strain>
    </source>
</reference>
<name>A0A0D8XHK6_DICVI</name>
<organism evidence="2 3">
    <name type="scientific">Dictyocaulus viviparus</name>
    <name type="common">Bovine lungworm</name>
    <dbReference type="NCBI Taxonomy" id="29172"/>
    <lineage>
        <taxon>Eukaryota</taxon>
        <taxon>Metazoa</taxon>
        <taxon>Ecdysozoa</taxon>
        <taxon>Nematoda</taxon>
        <taxon>Chromadorea</taxon>
        <taxon>Rhabditida</taxon>
        <taxon>Rhabditina</taxon>
        <taxon>Rhabditomorpha</taxon>
        <taxon>Strongyloidea</taxon>
        <taxon>Metastrongylidae</taxon>
        <taxon>Dictyocaulus</taxon>
    </lineage>
</organism>
<feature type="signal peptide" evidence="1">
    <location>
        <begin position="1"/>
        <end position="23"/>
    </location>
</feature>
<feature type="chain" id="PRO_5002335638" description="Pacifastin domain-containing protein" evidence="1">
    <location>
        <begin position="24"/>
        <end position="57"/>
    </location>
</feature>
<evidence type="ECO:0008006" key="4">
    <source>
        <dbReference type="Google" id="ProtNLM"/>
    </source>
</evidence>
<protein>
    <recommendedName>
        <fullName evidence="4">Pacifastin domain-containing protein</fullName>
    </recommendedName>
</protein>
<evidence type="ECO:0000313" key="2">
    <source>
        <dbReference type="EMBL" id="KJH41811.1"/>
    </source>
</evidence>
<dbReference type="Proteomes" id="UP000053766">
    <property type="component" value="Unassembled WGS sequence"/>
</dbReference>